<organism evidence="4 5">
    <name type="scientific">Sphingobacterium zeae</name>
    <dbReference type="NCBI Taxonomy" id="1776859"/>
    <lineage>
        <taxon>Bacteria</taxon>
        <taxon>Pseudomonadati</taxon>
        <taxon>Bacteroidota</taxon>
        <taxon>Sphingobacteriia</taxon>
        <taxon>Sphingobacteriales</taxon>
        <taxon>Sphingobacteriaceae</taxon>
        <taxon>Sphingobacterium</taxon>
    </lineage>
</organism>
<evidence type="ECO:0000259" key="3">
    <source>
        <dbReference type="Pfam" id="PF16344"/>
    </source>
</evidence>
<sequence>MPPQGHYCSEHCTHPMQYPNQELEKLIDKYLKGEANSQEIDTVERFFDSFSSRSSLLKTLPEEVQHALKNRIHSGIMTRLSLRKKRSFSLSQIAAAAAVLCIAFAGVYLYKTKAPNNQEIILSNGQQRQIVLQDGTKVTLNASSKIIYPASFKDSSSREVTLIGEAFFDVTKDPAKPFLIHTPRMEISVLGTAFNVRDYAEENDAETALVRGKVSIWKTGANAQKFILKPKQKFVITKTAESKEVSPSSVHKSAATPMSVAIQPFVIAENDGSALETEWLLNRITIQEERLLDIALKLERMYGVEIKITNQATASKRYSAIFENEQLENILKALQTVNYFQIKKTGKNQFELF</sequence>
<evidence type="ECO:0000313" key="4">
    <source>
        <dbReference type="EMBL" id="MDQ1151753.1"/>
    </source>
</evidence>
<keyword evidence="1 4" id="KW-0812">Transmembrane</keyword>
<dbReference type="PANTHER" id="PTHR30273">
    <property type="entry name" value="PERIPLASMIC SIGNAL SENSOR AND SIGMA FACTOR ACTIVATOR FECR-RELATED"/>
    <property type="match status" value="1"/>
</dbReference>
<dbReference type="PIRSF" id="PIRSF018266">
    <property type="entry name" value="FecR"/>
    <property type="match status" value="1"/>
</dbReference>
<dbReference type="Gene3D" id="3.55.50.30">
    <property type="match status" value="1"/>
</dbReference>
<dbReference type="InterPro" id="IPR012373">
    <property type="entry name" value="Ferrdict_sens_TM"/>
</dbReference>
<keyword evidence="5" id="KW-1185">Reference proteome</keyword>
<feature type="transmembrane region" description="Helical" evidence="1">
    <location>
        <begin position="87"/>
        <end position="110"/>
    </location>
</feature>
<feature type="domain" description="FecR protein" evidence="2">
    <location>
        <begin position="123"/>
        <end position="214"/>
    </location>
</feature>
<name>A0ABU0UA85_9SPHI</name>
<evidence type="ECO:0000256" key="1">
    <source>
        <dbReference type="SAM" id="Phobius"/>
    </source>
</evidence>
<proteinExistence type="predicted"/>
<dbReference type="PANTHER" id="PTHR30273:SF2">
    <property type="entry name" value="PROTEIN FECR"/>
    <property type="match status" value="1"/>
</dbReference>
<comment type="caution">
    <text evidence="4">The sequence shown here is derived from an EMBL/GenBank/DDBJ whole genome shotgun (WGS) entry which is preliminary data.</text>
</comment>
<keyword evidence="1" id="KW-1133">Transmembrane helix</keyword>
<dbReference type="InterPro" id="IPR032508">
    <property type="entry name" value="FecR_C"/>
</dbReference>
<dbReference type="Pfam" id="PF04773">
    <property type="entry name" value="FecR"/>
    <property type="match status" value="1"/>
</dbReference>
<gene>
    <name evidence="4" type="ORF">QE382_003737</name>
</gene>
<dbReference type="EMBL" id="JAUTBA010000001">
    <property type="protein sequence ID" value="MDQ1151753.1"/>
    <property type="molecule type" value="Genomic_DNA"/>
</dbReference>
<evidence type="ECO:0000313" key="5">
    <source>
        <dbReference type="Proteomes" id="UP001244640"/>
    </source>
</evidence>
<evidence type="ECO:0000259" key="2">
    <source>
        <dbReference type="Pfam" id="PF04773"/>
    </source>
</evidence>
<accession>A0ABU0UA85</accession>
<feature type="domain" description="Protein FecR C-terminal" evidence="3">
    <location>
        <begin position="284"/>
        <end position="348"/>
    </location>
</feature>
<dbReference type="Proteomes" id="UP001244640">
    <property type="component" value="Unassembled WGS sequence"/>
</dbReference>
<reference evidence="4 5" key="1">
    <citation type="submission" date="2023-07" db="EMBL/GenBank/DDBJ databases">
        <title>Functional and genomic diversity of the sorghum phyllosphere microbiome.</title>
        <authorList>
            <person name="Shade A."/>
        </authorList>
    </citation>
    <scope>NUCLEOTIDE SEQUENCE [LARGE SCALE GENOMIC DNA]</scope>
    <source>
        <strain evidence="4 5">SORGH_AS_0892</strain>
    </source>
</reference>
<dbReference type="InterPro" id="IPR006860">
    <property type="entry name" value="FecR"/>
</dbReference>
<dbReference type="Pfam" id="PF16344">
    <property type="entry name" value="FecR_C"/>
    <property type="match status" value="1"/>
</dbReference>
<keyword evidence="1" id="KW-0472">Membrane</keyword>
<dbReference type="Gene3D" id="2.60.120.1440">
    <property type="match status" value="1"/>
</dbReference>
<protein>
    <submittedName>
        <fullName evidence="4">Transmembrane sensor</fullName>
    </submittedName>
</protein>